<feature type="transmembrane region" description="Helical" evidence="7">
    <location>
        <begin position="43"/>
        <end position="60"/>
    </location>
</feature>
<dbReference type="InterPro" id="IPR003688">
    <property type="entry name" value="TraG/VirD4"/>
</dbReference>
<dbReference type="EMBL" id="CP036281">
    <property type="protein sequence ID" value="QDU80738.1"/>
    <property type="molecule type" value="Genomic_DNA"/>
</dbReference>
<dbReference type="OrthoDB" id="9759295at2"/>
<keyword evidence="5 7" id="KW-1133">Transmembrane helix</keyword>
<reference evidence="8 9" key="1">
    <citation type="submission" date="2019-02" db="EMBL/GenBank/DDBJ databases">
        <title>Deep-cultivation of Planctomycetes and their phenomic and genomic characterization uncovers novel biology.</title>
        <authorList>
            <person name="Wiegand S."/>
            <person name="Jogler M."/>
            <person name="Boedeker C."/>
            <person name="Pinto D."/>
            <person name="Vollmers J."/>
            <person name="Rivas-Marin E."/>
            <person name="Kohn T."/>
            <person name="Peeters S.H."/>
            <person name="Heuer A."/>
            <person name="Rast P."/>
            <person name="Oberbeckmann S."/>
            <person name="Bunk B."/>
            <person name="Jeske O."/>
            <person name="Meyerdierks A."/>
            <person name="Storesund J.E."/>
            <person name="Kallscheuer N."/>
            <person name="Luecker S."/>
            <person name="Lage O.M."/>
            <person name="Pohl T."/>
            <person name="Merkel B.J."/>
            <person name="Hornburger P."/>
            <person name="Mueller R.-W."/>
            <person name="Bruemmer F."/>
            <person name="Labrenz M."/>
            <person name="Spormann A.M."/>
            <person name="Op den Camp H."/>
            <person name="Overmann J."/>
            <person name="Amann R."/>
            <person name="Jetten M.S.M."/>
            <person name="Mascher T."/>
            <person name="Medema M.H."/>
            <person name="Devos D.P."/>
            <person name="Kaster A.-K."/>
            <person name="Ovreas L."/>
            <person name="Rohde M."/>
            <person name="Galperin M.Y."/>
            <person name="Jogler C."/>
        </authorList>
    </citation>
    <scope>NUCLEOTIDE SEQUENCE [LARGE SCALE GENOMIC DNA]</scope>
    <source>
        <strain evidence="8 9">Pla110</strain>
    </source>
</reference>
<dbReference type="Proteomes" id="UP000317178">
    <property type="component" value="Chromosome"/>
</dbReference>
<evidence type="ECO:0000256" key="4">
    <source>
        <dbReference type="ARBA" id="ARBA00022692"/>
    </source>
</evidence>
<evidence type="ECO:0000256" key="5">
    <source>
        <dbReference type="ARBA" id="ARBA00022989"/>
    </source>
</evidence>
<dbReference type="Pfam" id="PF02534">
    <property type="entry name" value="T4SS-DNA_transf"/>
    <property type="match status" value="1"/>
</dbReference>
<comment type="similarity">
    <text evidence="2">Belongs to the VirD4/TraG family.</text>
</comment>
<dbReference type="GO" id="GO:0005886">
    <property type="term" value="C:plasma membrane"/>
    <property type="evidence" value="ECO:0007669"/>
    <property type="project" value="UniProtKB-SubCell"/>
</dbReference>
<gene>
    <name evidence="8" type="ORF">Pla110_24710</name>
</gene>
<dbReference type="InterPro" id="IPR051539">
    <property type="entry name" value="T4SS-coupling_protein"/>
</dbReference>
<comment type="subcellular location">
    <subcellularLocation>
        <location evidence="1">Cell membrane</location>
        <topology evidence="1">Multi-pass membrane protein</topology>
    </subcellularLocation>
</comment>
<evidence type="ECO:0000256" key="3">
    <source>
        <dbReference type="ARBA" id="ARBA00022475"/>
    </source>
</evidence>
<evidence type="ECO:0000256" key="1">
    <source>
        <dbReference type="ARBA" id="ARBA00004651"/>
    </source>
</evidence>
<evidence type="ECO:0000313" key="8">
    <source>
        <dbReference type="EMBL" id="QDU80738.1"/>
    </source>
</evidence>
<keyword evidence="6 7" id="KW-0472">Membrane</keyword>
<keyword evidence="3" id="KW-1003">Cell membrane</keyword>
<dbReference type="CDD" id="cd01127">
    <property type="entry name" value="TrwB_TraG_TraD_VirD4"/>
    <property type="match status" value="1"/>
</dbReference>
<dbReference type="AlphaFoldDB" id="A0A518CNE8"/>
<dbReference type="InterPro" id="IPR027417">
    <property type="entry name" value="P-loop_NTPase"/>
</dbReference>
<dbReference type="SUPFAM" id="SSF52540">
    <property type="entry name" value="P-loop containing nucleoside triphosphate hydrolases"/>
    <property type="match status" value="1"/>
</dbReference>
<keyword evidence="9" id="KW-1185">Reference proteome</keyword>
<dbReference type="RefSeq" id="WP_144995983.1">
    <property type="nucleotide sequence ID" value="NZ_CP036281.1"/>
</dbReference>
<protein>
    <submittedName>
        <fullName evidence="8">Type IV secretory system Conjugative DNA transfer</fullName>
    </submittedName>
</protein>
<evidence type="ECO:0000256" key="6">
    <source>
        <dbReference type="ARBA" id="ARBA00023136"/>
    </source>
</evidence>
<feature type="transmembrane region" description="Helical" evidence="7">
    <location>
        <begin position="20"/>
        <end position="37"/>
    </location>
</feature>
<dbReference type="PANTHER" id="PTHR37937:SF1">
    <property type="entry name" value="CONJUGATIVE TRANSFER: DNA TRANSPORT"/>
    <property type="match status" value="1"/>
</dbReference>
<evidence type="ECO:0000256" key="2">
    <source>
        <dbReference type="ARBA" id="ARBA00008806"/>
    </source>
</evidence>
<accession>A0A518CNE8</accession>
<evidence type="ECO:0000313" key="9">
    <source>
        <dbReference type="Proteomes" id="UP000317178"/>
    </source>
</evidence>
<sequence length="558" mass="61930">MSTKPSATNQDKYRPPFISLLFSGFWSLISYQLYLWGQQGEEWSTFGCLLTGFMAIGQVIKSMNDRFKRSALRLKQQRFKTGAKAHGQGRFANAQDITDSELFSDRQGIFLGTLRTGKNSSIDVFFDGPQSLSLIAPPGEGKTMSLVVPTCLANPEQNLIINDPSGEIYALCKAALEQQNYHVVVMTPFPEEVSQRLGEEVIDVGLDLFSGFDADMNLTSIRPRLLAIMTWVMPGRPDMDEKSEYFFKYARMLGGFLALKELAEGRKPTLPAIRRHLMEGLAYIRELFEQAEGSTAFGGVYEELAKSLGGLLVAAPQQFAGGYGIAEQALDVFDHFSSLGKHTAESKFDPRVLKDPHQKTALFLISTLEMMETVAPVTAMTLTYLFGTLAADKQAGRCTAIIDECGSLVMPRLATSLLFYRKANLRCLLIWQDLAGQAEKNYGKVGLRQIMSASKLKIAMGLQEPETLEMFSKLCGTQAVVDPSLSDRAAKAEPLPELTVSLNHRSLPLLRADEIRMMSGEEMLIVGGNLPPLQLQKVPYWKRPHLKERAGHSPYYHG</sequence>
<dbReference type="Gene3D" id="3.40.50.300">
    <property type="entry name" value="P-loop containing nucleotide triphosphate hydrolases"/>
    <property type="match status" value="1"/>
</dbReference>
<dbReference type="KEGG" id="plon:Pla110_24710"/>
<name>A0A518CNE8_9PLAN</name>
<evidence type="ECO:0000256" key="7">
    <source>
        <dbReference type="SAM" id="Phobius"/>
    </source>
</evidence>
<proteinExistence type="inferred from homology"/>
<organism evidence="8 9">
    <name type="scientific">Polystyrenella longa</name>
    <dbReference type="NCBI Taxonomy" id="2528007"/>
    <lineage>
        <taxon>Bacteria</taxon>
        <taxon>Pseudomonadati</taxon>
        <taxon>Planctomycetota</taxon>
        <taxon>Planctomycetia</taxon>
        <taxon>Planctomycetales</taxon>
        <taxon>Planctomycetaceae</taxon>
        <taxon>Polystyrenella</taxon>
    </lineage>
</organism>
<dbReference type="PANTHER" id="PTHR37937">
    <property type="entry name" value="CONJUGATIVE TRANSFER: DNA TRANSPORT"/>
    <property type="match status" value="1"/>
</dbReference>
<keyword evidence="4 7" id="KW-0812">Transmembrane</keyword>